<comment type="caution">
    <text evidence="2">The sequence shown here is derived from an EMBL/GenBank/DDBJ whole genome shotgun (WGS) entry which is preliminary data.</text>
</comment>
<proteinExistence type="predicted"/>
<feature type="transmembrane region" description="Helical" evidence="1">
    <location>
        <begin position="34"/>
        <end position="56"/>
    </location>
</feature>
<keyword evidence="1" id="KW-1133">Transmembrane helix</keyword>
<keyword evidence="3" id="KW-1185">Reference proteome</keyword>
<feature type="non-terminal residue" evidence="2">
    <location>
        <position position="1"/>
    </location>
</feature>
<keyword evidence="1" id="KW-0812">Transmembrane</keyword>
<organism evidence="2 3">
    <name type="scientific">Pararge aegeria aegeria</name>
    <dbReference type="NCBI Taxonomy" id="348720"/>
    <lineage>
        <taxon>Eukaryota</taxon>
        <taxon>Metazoa</taxon>
        <taxon>Ecdysozoa</taxon>
        <taxon>Arthropoda</taxon>
        <taxon>Hexapoda</taxon>
        <taxon>Insecta</taxon>
        <taxon>Pterygota</taxon>
        <taxon>Neoptera</taxon>
        <taxon>Endopterygota</taxon>
        <taxon>Lepidoptera</taxon>
        <taxon>Glossata</taxon>
        <taxon>Ditrysia</taxon>
        <taxon>Papilionoidea</taxon>
        <taxon>Nymphalidae</taxon>
        <taxon>Satyrinae</taxon>
        <taxon>Satyrini</taxon>
        <taxon>Parargina</taxon>
        <taxon>Pararge</taxon>
    </lineage>
</organism>
<accession>A0A8S4R5I7</accession>
<evidence type="ECO:0000313" key="3">
    <source>
        <dbReference type="Proteomes" id="UP000838756"/>
    </source>
</evidence>
<dbReference type="EMBL" id="CAKXAJ010024602">
    <property type="protein sequence ID" value="CAH2228988.1"/>
    <property type="molecule type" value="Genomic_DNA"/>
</dbReference>
<dbReference type="AlphaFoldDB" id="A0A8S4R5I7"/>
<evidence type="ECO:0000256" key="1">
    <source>
        <dbReference type="SAM" id="Phobius"/>
    </source>
</evidence>
<protein>
    <submittedName>
        <fullName evidence="2">Jg5388 protein</fullName>
    </submittedName>
</protein>
<evidence type="ECO:0000313" key="2">
    <source>
        <dbReference type="EMBL" id="CAH2228988.1"/>
    </source>
</evidence>
<dbReference type="OrthoDB" id="69964at2759"/>
<dbReference type="PANTHER" id="PTHR22754:SF32">
    <property type="entry name" value="DISCO-INTERACTING PROTEIN 2"/>
    <property type="match status" value="1"/>
</dbReference>
<dbReference type="PANTHER" id="PTHR22754">
    <property type="entry name" value="DISCO-INTERACTING PROTEIN 2 DIP2 -RELATED"/>
    <property type="match status" value="1"/>
</dbReference>
<dbReference type="InterPro" id="IPR042099">
    <property type="entry name" value="ANL_N_sf"/>
</dbReference>
<reference evidence="2" key="1">
    <citation type="submission" date="2022-03" db="EMBL/GenBank/DDBJ databases">
        <authorList>
            <person name="Lindestad O."/>
        </authorList>
    </citation>
    <scope>NUCLEOTIDE SEQUENCE</scope>
</reference>
<dbReference type="Gene3D" id="3.40.50.12780">
    <property type="entry name" value="N-terminal domain of ligase-like"/>
    <property type="match status" value="1"/>
</dbReference>
<sequence>ASMLAQCRMLSVACNYTEGEHMVCVLDFKRETGLWHAVLASVLNGMHVIFIPYALMKVSPASWMHMITKYRFLAGILALYGNEIFNVSIKCPVN</sequence>
<name>A0A8S4R5I7_9NEOP</name>
<keyword evidence="1" id="KW-0472">Membrane</keyword>
<gene>
    <name evidence="2" type="primary">jg5388</name>
    <name evidence="2" type="ORF">PAEG_LOCUS8488</name>
</gene>
<dbReference type="SUPFAM" id="SSF56801">
    <property type="entry name" value="Acetyl-CoA synthetase-like"/>
    <property type="match status" value="1"/>
</dbReference>
<dbReference type="Proteomes" id="UP000838756">
    <property type="component" value="Unassembled WGS sequence"/>
</dbReference>